<dbReference type="SUPFAM" id="SSF47095">
    <property type="entry name" value="HMG-box"/>
    <property type="match status" value="2"/>
</dbReference>
<reference evidence="8 9" key="1">
    <citation type="submission" date="2022-05" db="EMBL/GenBank/DDBJ databases">
        <authorList>
            <consortium name="Genoscope - CEA"/>
            <person name="William W."/>
        </authorList>
    </citation>
    <scope>NUCLEOTIDE SEQUENCE [LARGE SCALE GENOMIC DNA]</scope>
</reference>
<feature type="DNA-binding region" description="HMG box" evidence="5">
    <location>
        <begin position="12"/>
        <end position="87"/>
    </location>
</feature>
<evidence type="ECO:0000259" key="7">
    <source>
        <dbReference type="PROSITE" id="PS50118"/>
    </source>
</evidence>
<dbReference type="PANTHER" id="PTHR48112:SF32">
    <property type="entry name" value="HIGH MOBILITY GROUP PROTEIN B3"/>
    <property type="match status" value="1"/>
</dbReference>
<feature type="region of interest" description="Disordered" evidence="6">
    <location>
        <begin position="129"/>
        <end position="168"/>
    </location>
</feature>
<dbReference type="Gene3D" id="1.10.30.10">
    <property type="entry name" value="High mobility group box domain"/>
    <property type="match status" value="2"/>
</dbReference>
<evidence type="ECO:0000256" key="3">
    <source>
        <dbReference type="ARBA" id="ARBA00023125"/>
    </source>
</evidence>
<comment type="similarity">
    <text evidence="2">Belongs to the HMGB family.</text>
</comment>
<dbReference type="Pfam" id="PF00505">
    <property type="entry name" value="HMG_box"/>
    <property type="match status" value="1"/>
</dbReference>
<dbReference type="InterPro" id="IPR036910">
    <property type="entry name" value="HMG_box_dom_sf"/>
</dbReference>
<accession>A0ABN8MZ73</accession>
<name>A0ABN8MZ73_9CNID</name>
<feature type="region of interest" description="Disordered" evidence="6">
    <location>
        <begin position="79"/>
        <end position="115"/>
    </location>
</feature>
<keyword evidence="9" id="KW-1185">Reference proteome</keyword>
<feature type="domain" description="HMG box" evidence="7">
    <location>
        <begin position="110"/>
        <end position="178"/>
    </location>
</feature>
<sequence>MPKSSSKDPNKPKGPKNIYNFFLQEEREALKKTGGDSTTEGDGPGFLDFSKACAEKWKTLSEGDKQRFKEAAEKDKLRYENEMANYTPPKSEVSGRKTRKAKKMKDPNQPKPAMNAFMYFSTDVRPKLKEEHPEAPTKELSKMLGDKWGKMSDEEKQPYQHRAKEDKQRYEEEMKAFKKGDYVVPSTSMAVDMVEAEE</sequence>
<dbReference type="Pfam" id="PF09011">
    <property type="entry name" value="HMG_box_2"/>
    <property type="match status" value="1"/>
</dbReference>
<evidence type="ECO:0000256" key="2">
    <source>
        <dbReference type="ARBA" id="ARBA00008774"/>
    </source>
</evidence>
<feature type="region of interest" description="Disordered" evidence="6">
    <location>
        <begin position="24"/>
        <end position="46"/>
    </location>
</feature>
<dbReference type="InterPro" id="IPR009071">
    <property type="entry name" value="HMG_box_dom"/>
</dbReference>
<gene>
    <name evidence="8" type="ORF">PLOB_00043030</name>
</gene>
<dbReference type="InterPro" id="IPR050342">
    <property type="entry name" value="HMGB"/>
</dbReference>
<dbReference type="PROSITE" id="PS50118">
    <property type="entry name" value="HMG_BOX_2"/>
    <property type="match status" value="2"/>
</dbReference>
<evidence type="ECO:0000313" key="9">
    <source>
        <dbReference type="Proteomes" id="UP001159405"/>
    </source>
</evidence>
<comment type="caution">
    <text evidence="8">The sequence shown here is derived from an EMBL/GenBank/DDBJ whole genome shotgun (WGS) entry which is preliminary data.</text>
</comment>
<feature type="DNA-binding region" description="HMG box" evidence="5">
    <location>
        <begin position="110"/>
        <end position="178"/>
    </location>
</feature>
<dbReference type="Proteomes" id="UP001159405">
    <property type="component" value="Unassembled WGS sequence"/>
</dbReference>
<protein>
    <recommendedName>
        <fullName evidence="7">HMG box domain-containing protein</fullName>
    </recommendedName>
</protein>
<dbReference type="EMBL" id="CALNXK010000007">
    <property type="protein sequence ID" value="CAH3039176.1"/>
    <property type="molecule type" value="Genomic_DNA"/>
</dbReference>
<dbReference type="SMART" id="SM00398">
    <property type="entry name" value="HMG"/>
    <property type="match status" value="2"/>
</dbReference>
<evidence type="ECO:0000313" key="8">
    <source>
        <dbReference type="EMBL" id="CAH3039176.1"/>
    </source>
</evidence>
<evidence type="ECO:0000256" key="4">
    <source>
        <dbReference type="ARBA" id="ARBA00023242"/>
    </source>
</evidence>
<keyword evidence="3 5" id="KW-0238">DNA-binding</keyword>
<evidence type="ECO:0000256" key="5">
    <source>
        <dbReference type="PROSITE-ProRule" id="PRU00267"/>
    </source>
</evidence>
<keyword evidence="4 5" id="KW-0539">Nucleus</keyword>
<dbReference type="PRINTS" id="PR00886">
    <property type="entry name" value="HIGHMOBLTY12"/>
</dbReference>
<evidence type="ECO:0000256" key="1">
    <source>
        <dbReference type="ARBA" id="ARBA00004123"/>
    </source>
</evidence>
<feature type="domain" description="HMG box" evidence="7">
    <location>
        <begin position="12"/>
        <end position="87"/>
    </location>
</feature>
<dbReference type="PANTHER" id="PTHR48112">
    <property type="entry name" value="HIGH MOBILITY GROUP PROTEIN DSP1"/>
    <property type="match status" value="1"/>
</dbReference>
<organism evidence="8 9">
    <name type="scientific">Porites lobata</name>
    <dbReference type="NCBI Taxonomy" id="104759"/>
    <lineage>
        <taxon>Eukaryota</taxon>
        <taxon>Metazoa</taxon>
        <taxon>Cnidaria</taxon>
        <taxon>Anthozoa</taxon>
        <taxon>Hexacorallia</taxon>
        <taxon>Scleractinia</taxon>
        <taxon>Fungiina</taxon>
        <taxon>Poritidae</taxon>
        <taxon>Porites</taxon>
    </lineage>
</organism>
<proteinExistence type="inferred from homology"/>
<feature type="compositionally biased region" description="Basic and acidic residues" evidence="6">
    <location>
        <begin position="24"/>
        <end position="34"/>
    </location>
</feature>
<comment type="subcellular location">
    <subcellularLocation>
        <location evidence="1">Nucleus</location>
    </subcellularLocation>
</comment>
<evidence type="ECO:0000256" key="6">
    <source>
        <dbReference type="SAM" id="MobiDB-lite"/>
    </source>
</evidence>